<protein>
    <submittedName>
        <fullName evidence="3">Uncharacterized protein</fullName>
    </submittedName>
</protein>
<organism evidence="3 4">
    <name type="scientific">Paratrimastix pyriformis</name>
    <dbReference type="NCBI Taxonomy" id="342808"/>
    <lineage>
        <taxon>Eukaryota</taxon>
        <taxon>Metamonada</taxon>
        <taxon>Preaxostyla</taxon>
        <taxon>Paratrimastigidae</taxon>
        <taxon>Paratrimastix</taxon>
    </lineage>
</organism>
<comment type="caution">
    <text evidence="3">The sequence shown here is derived from an EMBL/GenBank/DDBJ whole genome shotgun (WGS) entry which is preliminary data.</text>
</comment>
<accession>A0ABQ8UN93</accession>
<dbReference type="EMBL" id="JAPMOS010000012">
    <property type="protein sequence ID" value="KAJ4460649.1"/>
    <property type="molecule type" value="Genomic_DNA"/>
</dbReference>
<feature type="region of interest" description="Disordered" evidence="2">
    <location>
        <begin position="213"/>
        <end position="247"/>
    </location>
</feature>
<feature type="coiled-coil region" evidence="1">
    <location>
        <begin position="34"/>
        <end position="70"/>
    </location>
</feature>
<keyword evidence="4" id="KW-1185">Reference proteome</keyword>
<name>A0ABQ8UN93_9EUKA</name>
<evidence type="ECO:0000256" key="1">
    <source>
        <dbReference type="SAM" id="Coils"/>
    </source>
</evidence>
<dbReference type="Proteomes" id="UP001141327">
    <property type="component" value="Unassembled WGS sequence"/>
</dbReference>
<evidence type="ECO:0000256" key="2">
    <source>
        <dbReference type="SAM" id="MobiDB-lite"/>
    </source>
</evidence>
<evidence type="ECO:0000313" key="3">
    <source>
        <dbReference type="EMBL" id="KAJ4460649.1"/>
    </source>
</evidence>
<evidence type="ECO:0000313" key="4">
    <source>
        <dbReference type="Proteomes" id="UP001141327"/>
    </source>
</evidence>
<feature type="compositionally biased region" description="Low complexity" evidence="2">
    <location>
        <begin position="219"/>
        <end position="233"/>
    </location>
</feature>
<reference evidence="3" key="1">
    <citation type="journal article" date="2022" name="bioRxiv">
        <title>Genomics of Preaxostyla Flagellates Illuminates Evolutionary Transitions and the Path Towards Mitochondrial Loss.</title>
        <authorList>
            <person name="Novak L.V.F."/>
            <person name="Treitli S.C."/>
            <person name="Pyrih J."/>
            <person name="Halakuc P."/>
            <person name="Pipaliya S.V."/>
            <person name="Vacek V."/>
            <person name="Brzon O."/>
            <person name="Soukal P."/>
            <person name="Eme L."/>
            <person name="Dacks J.B."/>
            <person name="Karnkowska A."/>
            <person name="Elias M."/>
            <person name="Hampl V."/>
        </authorList>
    </citation>
    <scope>NUCLEOTIDE SEQUENCE</scope>
    <source>
        <strain evidence="3">RCP-MX</strain>
    </source>
</reference>
<sequence length="247" mass="27980">MAGCRRGRLEEERKRVEVLVQLFQQYDDDTAGARAQIEAKLREENEKMLMHKLEEERAKLHKHMEEEMARMRSEATAQTGGAEDTSAKVEQLQTEAIIARHEKMYADKEIDAARRQIEFYRSALEQGTLIHEAELERLQLQHMQVFRKYREYFEEQRRKVEGRYLEVLQNCVNDCARLQMENMHARARLHGMGIHLPDLGMVVGAAPVSLPSPPPATPLRPGGPAGAAGLPMGIMSPPATASSPGLR</sequence>
<keyword evidence="1" id="KW-0175">Coiled coil</keyword>
<gene>
    <name evidence="3" type="ORF">PAPYR_3297</name>
</gene>
<proteinExistence type="predicted"/>